<dbReference type="InterPro" id="IPR036852">
    <property type="entry name" value="Peptidase_S8/S53_dom_sf"/>
</dbReference>
<dbReference type="NCBIfam" id="TIGR04183">
    <property type="entry name" value="Por_Secre_tail"/>
    <property type="match status" value="1"/>
</dbReference>
<keyword evidence="2" id="KW-0645">Protease</keyword>
<dbReference type="InterPro" id="IPR015500">
    <property type="entry name" value="Peptidase_S8_subtilisin-rel"/>
</dbReference>
<evidence type="ECO:0000256" key="4">
    <source>
        <dbReference type="ARBA" id="ARBA00022801"/>
    </source>
</evidence>
<evidence type="ECO:0000259" key="9">
    <source>
        <dbReference type="Pfam" id="PF18962"/>
    </source>
</evidence>
<comment type="caution">
    <text evidence="6">Lacks conserved residue(s) required for the propagation of feature annotation.</text>
</comment>
<dbReference type="PANTHER" id="PTHR43806">
    <property type="entry name" value="PEPTIDASE S8"/>
    <property type="match status" value="1"/>
</dbReference>
<evidence type="ECO:0000256" key="6">
    <source>
        <dbReference type="PROSITE-ProRule" id="PRU01240"/>
    </source>
</evidence>
<feature type="domain" description="Secretion system C-terminal sorting" evidence="9">
    <location>
        <begin position="480"/>
        <end position="551"/>
    </location>
</feature>
<dbReference type="Pfam" id="PF18962">
    <property type="entry name" value="Por_Secre_tail"/>
    <property type="match status" value="1"/>
</dbReference>
<evidence type="ECO:0000256" key="2">
    <source>
        <dbReference type="ARBA" id="ARBA00022670"/>
    </source>
</evidence>
<comment type="caution">
    <text evidence="10">The sequence shown here is derived from an EMBL/GenBank/DDBJ whole genome shotgun (WGS) entry which is preliminary data.</text>
</comment>
<accession>A0A562LT44</accession>
<keyword evidence="3 7" id="KW-0732">Signal</keyword>
<dbReference type="OrthoDB" id="9798386at2"/>
<feature type="signal peptide" evidence="7">
    <location>
        <begin position="1"/>
        <end position="17"/>
    </location>
</feature>
<keyword evidence="4" id="KW-0378">Hydrolase</keyword>
<keyword evidence="11" id="KW-1185">Reference proteome</keyword>
<dbReference type="EMBL" id="VLKQ01000009">
    <property type="protein sequence ID" value="TWI10811.1"/>
    <property type="molecule type" value="Genomic_DNA"/>
</dbReference>
<dbReference type="PRINTS" id="PR00723">
    <property type="entry name" value="SUBTILISIN"/>
</dbReference>
<dbReference type="InterPro" id="IPR026444">
    <property type="entry name" value="Secre_tail"/>
</dbReference>
<comment type="similarity">
    <text evidence="1 6">Belongs to the peptidase S8 family.</text>
</comment>
<dbReference type="Proteomes" id="UP000319848">
    <property type="component" value="Unassembled WGS sequence"/>
</dbReference>
<dbReference type="PROSITE" id="PS51892">
    <property type="entry name" value="SUBTILASE"/>
    <property type="match status" value="1"/>
</dbReference>
<dbReference type="STRING" id="1341154.FCR2A7T_10250"/>
<dbReference type="SUPFAM" id="SSF52743">
    <property type="entry name" value="Subtilisin-like"/>
    <property type="match status" value="1"/>
</dbReference>
<evidence type="ECO:0000313" key="10">
    <source>
        <dbReference type="EMBL" id="TWI10811.1"/>
    </source>
</evidence>
<dbReference type="AlphaFoldDB" id="A0A562LT44"/>
<name>A0A562LT44_9FLAO</name>
<keyword evidence="5" id="KW-0720">Serine protease</keyword>
<evidence type="ECO:0000256" key="7">
    <source>
        <dbReference type="SAM" id="SignalP"/>
    </source>
</evidence>
<organism evidence="10 11">
    <name type="scientific">Flavobacterium cauense R2A-7</name>
    <dbReference type="NCBI Taxonomy" id="1341154"/>
    <lineage>
        <taxon>Bacteria</taxon>
        <taxon>Pseudomonadati</taxon>
        <taxon>Bacteroidota</taxon>
        <taxon>Flavobacteriia</taxon>
        <taxon>Flavobacteriales</taxon>
        <taxon>Flavobacteriaceae</taxon>
        <taxon>Flavobacterium</taxon>
    </lineage>
</organism>
<gene>
    <name evidence="10" type="ORF">IP98_02162</name>
</gene>
<evidence type="ECO:0000259" key="8">
    <source>
        <dbReference type="Pfam" id="PF00082"/>
    </source>
</evidence>
<dbReference type="Gene3D" id="3.40.50.200">
    <property type="entry name" value="Peptidase S8/S53 domain"/>
    <property type="match status" value="1"/>
</dbReference>
<dbReference type="GO" id="GO:0006508">
    <property type="term" value="P:proteolysis"/>
    <property type="evidence" value="ECO:0007669"/>
    <property type="project" value="UniProtKB-KW"/>
</dbReference>
<evidence type="ECO:0000256" key="1">
    <source>
        <dbReference type="ARBA" id="ARBA00011073"/>
    </source>
</evidence>
<evidence type="ECO:0000313" key="11">
    <source>
        <dbReference type="Proteomes" id="UP000319848"/>
    </source>
</evidence>
<dbReference type="RefSeq" id="WP_051369506.1">
    <property type="nucleotide sequence ID" value="NZ_AVBI01000012.1"/>
</dbReference>
<protein>
    <submittedName>
        <fullName evidence="10">Putative secreted protein (Por secretion system target)</fullName>
    </submittedName>
</protein>
<evidence type="ECO:0000256" key="3">
    <source>
        <dbReference type="ARBA" id="ARBA00022729"/>
    </source>
</evidence>
<reference evidence="10 11" key="1">
    <citation type="journal article" date="2015" name="Stand. Genomic Sci.">
        <title>Genomic Encyclopedia of Bacterial and Archaeal Type Strains, Phase III: the genomes of soil and plant-associated and newly described type strains.</title>
        <authorList>
            <person name="Whitman W.B."/>
            <person name="Woyke T."/>
            <person name="Klenk H.P."/>
            <person name="Zhou Y."/>
            <person name="Lilburn T.G."/>
            <person name="Beck B.J."/>
            <person name="De Vos P."/>
            <person name="Vandamme P."/>
            <person name="Eisen J.A."/>
            <person name="Garrity G."/>
            <person name="Hugenholtz P."/>
            <person name="Kyrpides N.C."/>
        </authorList>
    </citation>
    <scope>NUCLEOTIDE SEQUENCE [LARGE SCALE GENOMIC DNA]</scope>
    <source>
        <strain evidence="10 11">CGMCC 1.7270</strain>
    </source>
</reference>
<dbReference type="PANTHER" id="PTHR43806:SF11">
    <property type="entry name" value="CEREVISIN-RELATED"/>
    <property type="match status" value="1"/>
</dbReference>
<feature type="chain" id="PRO_5021712394" evidence="7">
    <location>
        <begin position="18"/>
        <end position="553"/>
    </location>
</feature>
<evidence type="ECO:0000256" key="5">
    <source>
        <dbReference type="ARBA" id="ARBA00022825"/>
    </source>
</evidence>
<sequence>MKKILVLFLLFNSVLFAQSRKGEFQLAPNTSAHELYVSFFDTVVFQGENYSEVLSENETMRLLVDKFSIDFRRGIQLSDEKISALYEAARHNGHDGKSILKLKNILKLEIKNPTNERLLDLATQLERLDMVEYCSLMPLQSIAPPGDIAPATPNYELNQTYLDANPGVNMRYAWGLGLSGTGIRIRDVEYGFNKNHEELVDRNTYIASGMTISTSATPSYTEHGTSVFGIMYADKGTYGISGMAYGAAEMVLFPEWQQTGYSRVTAVTQSVGNSVAGDVIVYEMQAYGQGSNYVPAEFDNTVWDLTKAATDAGIIVVEAAANGNQNLDSAYYAAYMARGNSGAIIVGGGTDNLLHNRVSYSTYGSRVDVQGWANNVRACGTGDLIMIGGDFNQSYTNFSGTSSATPIVASCVVVLQSYYYGLTGTYMSPSAMRQLLKNTGIPQGTGVAGNIGPLPDMQAAILQINTNLSLTENENISFTLFPNPVTDDVNILVPEVKDSNAQLEIYTALGQKVSEYKLQQGLTTLNISELSQGVYFVKVVDGKRTQTKKIIKR</sequence>
<dbReference type="GO" id="GO:0004252">
    <property type="term" value="F:serine-type endopeptidase activity"/>
    <property type="evidence" value="ECO:0007669"/>
    <property type="project" value="InterPro"/>
</dbReference>
<feature type="domain" description="Peptidase S8/S53" evidence="8">
    <location>
        <begin position="212"/>
        <end position="440"/>
    </location>
</feature>
<dbReference type="InterPro" id="IPR000209">
    <property type="entry name" value="Peptidase_S8/S53_dom"/>
</dbReference>
<proteinExistence type="inferred from homology"/>
<dbReference type="InterPro" id="IPR050131">
    <property type="entry name" value="Peptidase_S8_subtilisin-like"/>
</dbReference>
<dbReference type="Pfam" id="PF00082">
    <property type="entry name" value="Peptidase_S8"/>
    <property type="match status" value="1"/>
</dbReference>